<dbReference type="OrthoDB" id="429813at2759"/>
<dbReference type="SUPFAM" id="SSF51735">
    <property type="entry name" value="NAD(P)-binding Rossmann-fold domains"/>
    <property type="match status" value="1"/>
</dbReference>
<comment type="caution">
    <text evidence="4">The sequence shown here is derived from an EMBL/GenBank/DDBJ whole genome shotgun (WGS) entry which is preliminary data.</text>
</comment>
<gene>
    <name evidence="4" type="ORF">CVT26_001670</name>
</gene>
<evidence type="ECO:0000259" key="3">
    <source>
        <dbReference type="Pfam" id="PF07993"/>
    </source>
</evidence>
<keyword evidence="5" id="KW-1185">Reference proteome</keyword>
<dbReference type="InterPro" id="IPR051414">
    <property type="entry name" value="Adenylate-forming_Reductase"/>
</dbReference>
<dbReference type="InterPro" id="IPR013120">
    <property type="entry name" value="FAR_NAD-bd"/>
</dbReference>
<dbReference type="EMBL" id="NHYE01005231">
    <property type="protein sequence ID" value="PPQ75749.1"/>
    <property type="molecule type" value="Genomic_DNA"/>
</dbReference>
<dbReference type="STRING" id="231916.A0A409WB83"/>
<dbReference type="PANTHER" id="PTHR43439:SF2">
    <property type="entry name" value="ENZYME, PUTATIVE (JCVI)-RELATED"/>
    <property type="match status" value="1"/>
</dbReference>
<reference evidence="4 5" key="1">
    <citation type="journal article" date="2018" name="Evol. Lett.">
        <title>Horizontal gene cluster transfer increased hallucinogenic mushroom diversity.</title>
        <authorList>
            <person name="Reynolds H.T."/>
            <person name="Vijayakumar V."/>
            <person name="Gluck-Thaler E."/>
            <person name="Korotkin H.B."/>
            <person name="Matheny P.B."/>
            <person name="Slot J.C."/>
        </authorList>
    </citation>
    <scope>NUCLEOTIDE SEQUENCE [LARGE SCALE GENOMIC DNA]</scope>
    <source>
        <strain evidence="4 5">SRW20</strain>
    </source>
</reference>
<name>A0A409WB83_9AGAR</name>
<dbReference type="InParanoid" id="A0A409WB83"/>
<dbReference type="Gene3D" id="3.40.50.720">
    <property type="entry name" value="NAD(P)-binding Rossmann-like Domain"/>
    <property type="match status" value="1"/>
</dbReference>
<accession>A0A409WB83</accession>
<protein>
    <recommendedName>
        <fullName evidence="3">Thioester reductase (TE) domain-containing protein</fullName>
    </recommendedName>
</protein>
<sequence length="406" mass="44811">MPSGHCRRRCRHCPHPLGLSPSCESGLRAGSYARLPPLLSWFEWTSWGRGMRSRTPLPPTHDFDLAAALPSRCVRLWVDACSVASWLTPRSLVYETELDVSILAGRVTVLSRTLLACDCRLEVGPHPFMRIRRATMKVPALPPQSDLPSYSCNIEILYLYLCVGYKPYVESLGPNPLAEAPIAPEAAVGMGYTESKWVSECILLEASKKSRLNAIVVRVGQLSGGSNGAWNTAEWLPALVQSAQICGCLPADDKPVDWIPLDLAAKAVIDFRAAGATSSTTIAHLVHPRPTSWSLLAKAFAAELSVPLVPFSEWLQKLEQSGKNKTNNHVEVEDMRRIPALRLLQFFRSMSSKVGDSGTALGFPRLSCENAVQLSSTLSKPAIHQLGEKDVKKWLEYWRSVRFIRA</sequence>
<evidence type="ECO:0000313" key="4">
    <source>
        <dbReference type="EMBL" id="PPQ75749.1"/>
    </source>
</evidence>
<evidence type="ECO:0000256" key="2">
    <source>
        <dbReference type="ARBA" id="ARBA00022553"/>
    </source>
</evidence>
<dbReference type="Pfam" id="PF07993">
    <property type="entry name" value="NAD_binding_4"/>
    <property type="match status" value="1"/>
</dbReference>
<evidence type="ECO:0000256" key="1">
    <source>
        <dbReference type="ARBA" id="ARBA00022450"/>
    </source>
</evidence>
<organism evidence="4 5">
    <name type="scientific">Gymnopilus dilepis</name>
    <dbReference type="NCBI Taxonomy" id="231916"/>
    <lineage>
        <taxon>Eukaryota</taxon>
        <taxon>Fungi</taxon>
        <taxon>Dikarya</taxon>
        <taxon>Basidiomycota</taxon>
        <taxon>Agaricomycotina</taxon>
        <taxon>Agaricomycetes</taxon>
        <taxon>Agaricomycetidae</taxon>
        <taxon>Agaricales</taxon>
        <taxon>Agaricineae</taxon>
        <taxon>Hymenogastraceae</taxon>
        <taxon>Gymnopilus</taxon>
    </lineage>
</organism>
<dbReference type="PANTHER" id="PTHR43439">
    <property type="entry name" value="PHENYLACETATE-COENZYME A LIGASE"/>
    <property type="match status" value="1"/>
</dbReference>
<feature type="domain" description="Thioester reductase (TE)" evidence="3">
    <location>
        <begin position="182"/>
        <end position="268"/>
    </location>
</feature>
<proteinExistence type="predicted"/>
<dbReference type="Proteomes" id="UP000284706">
    <property type="component" value="Unassembled WGS sequence"/>
</dbReference>
<evidence type="ECO:0000313" key="5">
    <source>
        <dbReference type="Proteomes" id="UP000284706"/>
    </source>
</evidence>
<keyword evidence="1" id="KW-0596">Phosphopantetheine</keyword>
<keyword evidence="2" id="KW-0597">Phosphoprotein</keyword>
<dbReference type="InterPro" id="IPR036291">
    <property type="entry name" value="NAD(P)-bd_dom_sf"/>
</dbReference>
<dbReference type="AlphaFoldDB" id="A0A409WB83"/>